<dbReference type="EMBL" id="UYRT01101267">
    <property type="protein sequence ID" value="VDN42890.1"/>
    <property type="molecule type" value="Genomic_DNA"/>
</dbReference>
<dbReference type="Proteomes" id="UP000271098">
    <property type="component" value="Unassembled WGS sequence"/>
</dbReference>
<evidence type="ECO:0000313" key="4">
    <source>
        <dbReference type="WBParaSite" id="GPUH_0002450901-mRNA-1"/>
    </source>
</evidence>
<evidence type="ECO:0000256" key="1">
    <source>
        <dbReference type="SAM" id="SignalP"/>
    </source>
</evidence>
<keyword evidence="1" id="KW-0732">Signal</keyword>
<proteinExistence type="predicted"/>
<feature type="signal peptide" evidence="1">
    <location>
        <begin position="1"/>
        <end position="16"/>
    </location>
</feature>
<evidence type="ECO:0000313" key="3">
    <source>
        <dbReference type="Proteomes" id="UP000271098"/>
    </source>
</evidence>
<organism evidence="4">
    <name type="scientific">Gongylonema pulchrum</name>
    <dbReference type="NCBI Taxonomy" id="637853"/>
    <lineage>
        <taxon>Eukaryota</taxon>
        <taxon>Metazoa</taxon>
        <taxon>Ecdysozoa</taxon>
        <taxon>Nematoda</taxon>
        <taxon>Chromadorea</taxon>
        <taxon>Rhabditida</taxon>
        <taxon>Spirurina</taxon>
        <taxon>Spiruromorpha</taxon>
        <taxon>Spiruroidea</taxon>
        <taxon>Gongylonematidae</taxon>
        <taxon>Gongylonema</taxon>
    </lineage>
</organism>
<name>A0A183EU38_9BILA</name>
<reference evidence="2 3" key="2">
    <citation type="submission" date="2018-11" db="EMBL/GenBank/DDBJ databases">
        <authorList>
            <consortium name="Pathogen Informatics"/>
        </authorList>
    </citation>
    <scope>NUCLEOTIDE SEQUENCE [LARGE SCALE GENOMIC DNA]</scope>
</reference>
<protein>
    <submittedName>
        <fullName evidence="4">Cadherin domain-containing protein</fullName>
    </submittedName>
</protein>
<evidence type="ECO:0000313" key="2">
    <source>
        <dbReference type="EMBL" id="VDN42890.1"/>
    </source>
</evidence>
<reference evidence="4" key="1">
    <citation type="submission" date="2016-06" db="UniProtKB">
        <authorList>
            <consortium name="WormBaseParasite"/>
        </authorList>
    </citation>
    <scope>IDENTIFICATION</scope>
</reference>
<dbReference type="AlphaFoldDB" id="A0A183EU38"/>
<accession>A0A183EU38</accession>
<gene>
    <name evidence="2" type="ORF">GPUH_LOCUS24480</name>
</gene>
<feature type="chain" id="PRO_5043139274" evidence="1">
    <location>
        <begin position="17"/>
        <end position="133"/>
    </location>
</feature>
<sequence>MVVILLPLSVSLLVSTLRLDIRPAAITAFDTMNVPDSDPESASETSTPENRIILRLLSANRNLTFAEQNGMLFADSLQITSLNGKTAKLELQCLNDVLLSITVENASKSLLSPSLCQRDNSQLSEFTGYLIIT</sequence>
<dbReference type="WBParaSite" id="GPUH_0002450901-mRNA-1">
    <property type="protein sequence ID" value="GPUH_0002450901-mRNA-1"/>
    <property type="gene ID" value="GPUH_0002450901"/>
</dbReference>
<keyword evidence="3" id="KW-1185">Reference proteome</keyword>